<proteinExistence type="predicted"/>
<protein>
    <submittedName>
        <fullName evidence="1">Uncharacterized protein</fullName>
    </submittedName>
</protein>
<gene>
    <name evidence="1" type="ORF">G1X41_21735</name>
</gene>
<sequence>MVGDQTLYNKGCGAFDIRHTGKLKVPFHANGGIHRYEGSLNTLSHISLKHNEQKTAVKWKSNQGSYVKIAYRTNIPDGKGSVQLRTSGGTVLQENAETYLKSGDYLVAVGFRPTVGVSQGTMEIDATIY</sequence>
<evidence type="ECO:0000313" key="1">
    <source>
        <dbReference type="EMBL" id="HAD6864595.1"/>
    </source>
</evidence>
<reference evidence="1" key="1">
    <citation type="journal article" date="2018" name="Genome Biol.">
        <title>SKESA: strategic k-mer extension for scrupulous assemblies.</title>
        <authorList>
            <person name="Souvorov A."/>
            <person name="Agarwala R."/>
            <person name="Lipman D.J."/>
        </authorList>
    </citation>
    <scope>NUCLEOTIDE SEQUENCE</scope>
    <source>
        <strain evidence="1">SL1344</strain>
    </source>
</reference>
<accession>A0A718Y482</accession>
<name>A0A718Y482_SALTS</name>
<dbReference type="AlphaFoldDB" id="A0A718Y482"/>
<comment type="caution">
    <text evidence="1">The sequence shown here is derived from an EMBL/GenBank/DDBJ whole genome shotgun (WGS) entry which is preliminary data.</text>
</comment>
<dbReference type="EMBL" id="DAAPMV010000014">
    <property type="protein sequence ID" value="HAD6864595.1"/>
    <property type="molecule type" value="Genomic_DNA"/>
</dbReference>
<reference evidence="1" key="2">
    <citation type="submission" date="2019-01" db="EMBL/GenBank/DDBJ databases">
        <authorList>
            <consortium name="NCBI Pathogen Detection Project"/>
        </authorList>
    </citation>
    <scope>NUCLEOTIDE SEQUENCE</scope>
    <source>
        <strain evidence="1">SL1344</strain>
    </source>
</reference>
<organism evidence="1">
    <name type="scientific">Salmonella typhimurium (strain SL1344)</name>
    <dbReference type="NCBI Taxonomy" id="216597"/>
    <lineage>
        <taxon>Bacteria</taxon>
        <taxon>Pseudomonadati</taxon>
        <taxon>Pseudomonadota</taxon>
        <taxon>Gammaproteobacteria</taxon>
        <taxon>Enterobacterales</taxon>
        <taxon>Enterobacteriaceae</taxon>
        <taxon>Salmonella</taxon>
    </lineage>
</organism>